<accession>A0A5N5R100</accession>
<dbReference type="Pfam" id="PF00149">
    <property type="entry name" value="Metallophos"/>
    <property type="match status" value="1"/>
</dbReference>
<dbReference type="Gene3D" id="3.60.21.10">
    <property type="match status" value="1"/>
</dbReference>
<keyword evidence="3" id="KW-1185">Reference proteome</keyword>
<dbReference type="PANTHER" id="PTHR12905">
    <property type="entry name" value="METALLOPHOSPHOESTERASE"/>
    <property type="match status" value="1"/>
</dbReference>
<dbReference type="Proteomes" id="UP000383932">
    <property type="component" value="Unassembled WGS sequence"/>
</dbReference>
<protein>
    <recommendedName>
        <fullName evidence="1">Calcineurin-like phosphoesterase domain-containing protein</fullName>
    </recommendedName>
</protein>
<sequence length="291" mass="32403">MEPPHPTFSSPTYKVYTKPSLDSPIPRPGKGWTRFLCVSDTHRKPIPMVDGDILIHAGDFTTFTHGFKGALNWIKELRIPQKVLIAGNHEFNLDVKCRNKLYEKVPEILAVGTPKMELDEDRAMLTDSSAIEAGLTYLEAGSASIPSGAHSDKEWSTYGSPYTPEYGTMGFSYSRDQENCELLGSFARHKLRQPQAIWAPIPRDTEILVTHGPPLGILDISRHGRSHVGCPGLAHTVQHRLQHVRLHVFGHIHEGRGVEIHQGAMGQDIVFVNAACQHHKNPLPIVVDLRN</sequence>
<organism evidence="2 3">
    <name type="scientific">Ceratobasidium theobromae</name>
    <dbReference type="NCBI Taxonomy" id="1582974"/>
    <lineage>
        <taxon>Eukaryota</taxon>
        <taxon>Fungi</taxon>
        <taxon>Dikarya</taxon>
        <taxon>Basidiomycota</taxon>
        <taxon>Agaricomycotina</taxon>
        <taxon>Agaricomycetes</taxon>
        <taxon>Cantharellales</taxon>
        <taxon>Ceratobasidiaceae</taxon>
        <taxon>Ceratobasidium</taxon>
    </lineage>
</organism>
<comment type="caution">
    <text evidence="2">The sequence shown here is derived from an EMBL/GenBank/DDBJ whole genome shotgun (WGS) entry which is preliminary data.</text>
</comment>
<evidence type="ECO:0000313" key="2">
    <source>
        <dbReference type="EMBL" id="KAB5596476.1"/>
    </source>
</evidence>
<dbReference type="InterPro" id="IPR051693">
    <property type="entry name" value="UPF0046_metallophosphoest"/>
</dbReference>
<gene>
    <name evidence="2" type="ORF">CTheo_113</name>
</gene>
<name>A0A5N5R100_9AGAM</name>
<dbReference type="SUPFAM" id="SSF56300">
    <property type="entry name" value="Metallo-dependent phosphatases"/>
    <property type="match status" value="1"/>
</dbReference>
<dbReference type="EMBL" id="SSOP01000001">
    <property type="protein sequence ID" value="KAB5596476.1"/>
    <property type="molecule type" value="Genomic_DNA"/>
</dbReference>
<feature type="domain" description="Calcineurin-like phosphoesterase" evidence="1">
    <location>
        <begin position="35"/>
        <end position="254"/>
    </location>
</feature>
<dbReference type="AlphaFoldDB" id="A0A5N5R100"/>
<proteinExistence type="predicted"/>
<reference evidence="2 3" key="1">
    <citation type="journal article" date="2019" name="Fungal Biol. Biotechnol.">
        <title>Draft genome sequence of fastidious pathogen Ceratobasidium theobromae, which causes vascular-streak dieback in Theobroma cacao.</title>
        <authorList>
            <person name="Ali S.S."/>
            <person name="Asman A."/>
            <person name="Shao J."/>
            <person name="Firmansyah A.P."/>
            <person name="Susilo A.W."/>
            <person name="Rosmana A."/>
            <person name="McMahon P."/>
            <person name="Junaid M."/>
            <person name="Guest D."/>
            <person name="Kheng T.Y."/>
            <person name="Meinhardt L.W."/>
            <person name="Bailey B.A."/>
        </authorList>
    </citation>
    <scope>NUCLEOTIDE SEQUENCE [LARGE SCALE GENOMIC DNA]</scope>
    <source>
        <strain evidence="2 3">CT2</strain>
    </source>
</reference>
<dbReference type="PANTHER" id="PTHR12905:SF0">
    <property type="entry name" value="CALCINEURIN-LIKE PHOSPHOESTERASE DOMAIN-CONTAINING PROTEIN"/>
    <property type="match status" value="1"/>
</dbReference>
<dbReference type="InterPro" id="IPR029052">
    <property type="entry name" value="Metallo-depent_PP-like"/>
</dbReference>
<dbReference type="InterPro" id="IPR004843">
    <property type="entry name" value="Calcineurin-like_PHP"/>
</dbReference>
<dbReference type="GO" id="GO:0016787">
    <property type="term" value="F:hydrolase activity"/>
    <property type="evidence" value="ECO:0007669"/>
    <property type="project" value="InterPro"/>
</dbReference>
<evidence type="ECO:0000259" key="1">
    <source>
        <dbReference type="Pfam" id="PF00149"/>
    </source>
</evidence>
<evidence type="ECO:0000313" key="3">
    <source>
        <dbReference type="Proteomes" id="UP000383932"/>
    </source>
</evidence>
<dbReference type="OrthoDB" id="630188at2759"/>